<sequence length="142" mass="16329">MAQCEIISSTTYADWNQFCRDVCVAHFLKHARKVGGTQVIVEIDETLMQKWKLPVEDRTAKTLLPIINEFISPGSIIYADKWKAYQSLSQNTLYKHLTVNHTINFVDPQTHCTTNHVESMWSSCKDKIKSTHGVNRNDLVDF</sequence>
<accession>A0A0L8IH82</accession>
<dbReference type="AlphaFoldDB" id="A0A0L8IH82"/>
<evidence type="ECO:0000313" key="2">
    <source>
        <dbReference type="EMBL" id="KOG00813.1"/>
    </source>
</evidence>
<name>A0A0L8IH82_OCTBM</name>
<gene>
    <name evidence="2" type="ORF">OCBIM_22031820mg</name>
</gene>
<dbReference type="Pfam" id="PF12762">
    <property type="entry name" value="DDE_Tnp_IS1595"/>
    <property type="match status" value="1"/>
</dbReference>
<proteinExistence type="predicted"/>
<evidence type="ECO:0000259" key="1">
    <source>
        <dbReference type="SMART" id="SM01126"/>
    </source>
</evidence>
<organism evidence="2">
    <name type="scientific">Octopus bimaculoides</name>
    <name type="common">California two-spotted octopus</name>
    <dbReference type="NCBI Taxonomy" id="37653"/>
    <lineage>
        <taxon>Eukaryota</taxon>
        <taxon>Metazoa</taxon>
        <taxon>Spiralia</taxon>
        <taxon>Lophotrochozoa</taxon>
        <taxon>Mollusca</taxon>
        <taxon>Cephalopoda</taxon>
        <taxon>Coleoidea</taxon>
        <taxon>Octopodiformes</taxon>
        <taxon>Octopoda</taxon>
        <taxon>Incirrata</taxon>
        <taxon>Octopodidae</taxon>
        <taxon>Octopus</taxon>
    </lineage>
</organism>
<feature type="domain" description="ISXO2-like transposase" evidence="1">
    <location>
        <begin position="33"/>
        <end position="138"/>
    </location>
</feature>
<dbReference type="PANTHER" id="PTHR47163:SF2">
    <property type="entry name" value="SI:DKEY-17M8.2"/>
    <property type="match status" value="1"/>
</dbReference>
<dbReference type="STRING" id="37653.A0A0L8IH82"/>
<dbReference type="PANTHER" id="PTHR47163">
    <property type="entry name" value="DDE_TNP_IS1595 DOMAIN-CONTAINING PROTEIN"/>
    <property type="match status" value="1"/>
</dbReference>
<dbReference type="SMART" id="SM01126">
    <property type="entry name" value="DDE_Tnp_IS1595"/>
    <property type="match status" value="1"/>
</dbReference>
<protein>
    <recommendedName>
        <fullName evidence="1">ISXO2-like transposase domain-containing protein</fullName>
    </recommendedName>
</protein>
<reference evidence="2" key="1">
    <citation type="submission" date="2015-07" db="EMBL/GenBank/DDBJ databases">
        <title>MeaNS - Measles Nucleotide Surveillance Program.</title>
        <authorList>
            <person name="Tran T."/>
            <person name="Druce J."/>
        </authorList>
    </citation>
    <scope>NUCLEOTIDE SEQUENCE</scope>
    <source>
        <strain evidence="2">UCB-OBI-ISO-001</strain>
        <tissue evidence="2">Gonad</tissue>
    </source>
</reference>
<dbReference type="InterPro" id="IPR053164">
    <property type="entry name" value="IS1016-like_transposase"/>
</dbReference>
<dbReference type="InterPro" id="IPR024445">
    <property type="entry name" value="Tnp_ISXO2-like"/>
</dbReference>
<dbReference type="EMBL" id="KQ415726">
    <property type="protein sequence ID" value="KOG00813.1"/>
    <property type="molecule type" value="Genomic_DNA"/>
</dbReference>